<dbReference type="InterPro" id="IPR006207">
    <property type="entry name" value="Cys_knot_C"/>
</dbReference>
<evidence type="ECO:0000256" key="8">
    <source>
        <dbReference type="ARBA" id="ARBA00023157"/>
    </source>
</evidence>
<feature type="disulfide bond" evidence="9">
    <location>
        <begin position="1440"/>
        <end position="1449"/>
    </location>
</feature>
<dbReference type="SMART" id="SM00041">
    <property type="entry name" value="CT"/>
    <property type="match status" value="1"/>
</dbReference>
<keyword evidence="7" id="KW-0677">Repeat</keyword>
<dbReference type="InterPro" id="IPR050541">
    <property type="entry name" value="LRR_TM_domain-containing"/>
</dbReference>
<feature type="domain" description="EGF-like" evidence="12">
    <location>
        <begin position="1331"/>
        <end position="1367"/>
    </location>
</feature>
<dbReference type="PROSITE" id="PS50025">
    <property type="entry name" value="LAM_G_DOMAIN"/>
    <property type="match status" value="1"/>
</dbReference>
<dbReference type="SMART" id="SM00181">
    <property type="entry name" value="EGF"/>
    <property type="match status" value="7"/>
</dbReference>
<feature type="domain" description="EGF-like" evidence="12">
    <location>
        <begin position="1413"/>
        <end position="1450"/>
    </location>
</feature>
<dbReference type="Pfam" id="PF00008">
    <property type="entry name" value="EGF"/>
    <property type="match status" value="6"/>
</dbReference>
<dbReference type="PANTHER" id="PTHR24369">
    <property type="entry name" value="ANTIGEN BSP, PUTATIVE-RELATED"/>
    <property type="match status" value="1"/>
</dbReference>
<name>A0AA85A5N5_9TREM</name>
<evidence type="ECO:0000256" key="3">
    <source>
        <dbReference type="ARBA" id="ARBA00022525"/>
    </source>
</evidence>
<evidence type="ECO:0000256" key="9">
    <source>
        <dbReference type="PROSITE-ProRule" id="PRU00076"/>
    </source>
</evidence>
<evidence type="ECO:0000256" key="6">
    <source>
        <dbReference type="ARBA" id="ARBA00022729"/>
    </source>
</evidence>
<feature type="domain" description="EGF-like" evidence="12">
    <location>
        <begin position="1291"/>
        <end position="1329"/>
    </location>
</feature>
<keyword evidence="2" id="KW-0217">Developmental protein</keyword>
<dbReference type="InterPro" id="IPR000152">
    <property type="entry name" value="EGF-type_Asp/Asn_hydroxyl_site"/>
</dbReference>
<dbReference type="InterPro" id="IPR003591">
    <property type="entry name" value="Leu-rich_rpt_typical-subtyp"/>
</dbReference>
<dbReference type="InterPro" id="IPR000742">
    <property type="entry name" value="EGF"/>
</dbReference>
<evidence type="ECO:0008006" key="15">
    <source>
        <dbReference type="Google" id="ProtNLM"/>
    </source>
</evidence>
<keyword evidence="8 9" id="KW-1015">Disulfide bond</keyword>
<dbReference type="FunFam" id="2.10.25.10:FF:000118">
    <property type="entry name" value="protein delta homolog 2"/>
    <property type="match status" value="1"/>
</dbReference>
<evidence type="ECO:0000259" key="11">
    <source>
        <dbReference type="PROSITE" id="PS50025"/>
    </source>
</evidence>
<evidence type="ECO:0000256" key="1">
    <source>
        <dbReference type="ARBA" id="ARBA00004613"/>
    </source>
</evidence>
<dbReference type="Gene3D" id="3.80.10.10">
    <property type="entry name" value="Ribonuclease Inhibitor"/>
    <property type="match status" value="6"/>
</dbReference>
<dbReference type="Gene3D" id="2.10.25.10">
    <property type="entry name" value="Laminin"/>
    <property type="match status" value="7"/>
</dbReference>
<keyword evidence="3" id="KW-0964">Secreted</keyword>
<keyword evidence="6" id="KW-0732">Signal</keyword>
<evidence type="ECO:0000256" key="4">
    <source>
        <dbReference type="ARBA" id="ARBA00022536"/>
    </source>
</evidence>
<dbReference type="SMART" id="SM00369">
    <property type="entry name" value="LRR_TYP"/>
    <property type="match status" value="16"/>
</dbReference>
<dbReference type="PANTHER" id="PTHR24369:SF210">
    <property type="entry name" value="CHAOPTIN-RELATED"/>
    <property type="match status" value="1"/>
</dbReference>
<dbReference type="PROSITE" id="PS00010">
    <property type="entry name" value="ASX_HYDROXYL"/>
    <property type="match status" value="1"/>
</dbReference>
<feature type="disulfide bond" evidence="9">
    <location>
        <begin position="1279"/>
        <end position="1288"/>
    </location>
</feature>
<feature type="domain" description="CTCK" evidence="10">
    <location>
        <begin position="1801"/>
        <end position="1954"/>
    </location>
</feature>
<dbReference type="SMART" id="SM00082">
    <property type="entry name" value="LRRCT"/>
    <property type="match status" value="4"/>
</dbReference>
<feature type="disulfide bond" evidence="9">
    <location>
        <begin position="1201"/>
        <end position="1210"/>
    </location>
</feature>
<dbReference type="CDD" id="cd00110">
    <property type="entry name" value="LamG"/>
    <property type="match status" value="1"/>
</dbReference>
<dbReference type="PROSITE" id="PS01225">
    <property type="entry name" value="CTCK_2"/>
    <property type="match status" value="1"/>
</dbReference>
<feature type="domain" description="EGF-like" evidence="12">
    <location>
        <begin position="1253"/>
        <end position="1289"/>
    </location>
</feature>
<dbReference type="SMART" id="SM00179">
    <property type="entry name" value="EGF_CA"/>
    <property type="match status" value="7"/>
</dbReference>
<dbReference type="SMART" id="SM00282">
    <property type="entry name" value="LamG"/>
    <property type="match status" value="1"/>
</dbReference>
<dbReference type="InterPro" id="IPR032675">
    <property type="entry name" value="LRR_dom_sf"/>
</dbReference>
<dbReference type="Pfam" id="PF13855">
    <property type="entry name" value="LRR_8"/>
    <property type="match status" value="5"/>
</dbReference>
<dbReference type="GO" id="GO:0005509">
    <property type="term" value="F:calcium ion binding"/>
    <property type="evidence" value="ECO:0007669"/>
    <property type="project" value="InterPro"/>
</dbReference>
<feature type="disulfide bond" evidence="9">
    <location>
        <begin position="1319"/>
        <end position="1328"/>
    </location>
</feature>
<evidence type="ECO:0000259" key="10">
    <source>
        <dbReference type="PROSITE" id="PS01225"/>
    </source>
</evidence>
<dbReference type="CDD" id="cd00054">
    <property type="entry name" value="EGF_CA"/>
    <property type="match status" value="6"/>
</dbReference>
<keyword evidence="5" id="KW-0433">Leucine-rich repeat</keyword>
<proteinExistence type="predicted"/>
<dbReference type="FunFam" id="3.80.10.10:FF:000002">
    <property type="entry name" value="Slit guidance ligand 2"/>
    <property type="match status" value="4"/>
</dbReference>
<feature type="disulfide bond" evidence="9">
    <location>
        <begin position="1222"/>
        <end position="1239"/>
    </location>
</feature>
<feature type="disulfide bond" evidence="9">
    <location>
        <begin position="1241"/>
        <end position="1250"/>
    </location>
</feature>
<dbReference type="SUPFAM" id="SSF49899">
    <property type="entry name" value="Concanavalin A-like lectins/glucanases"/>
    <property type="match status" value="1"/>
</dbReference>
<dbReference type="SMART" id="SM00013">
    <property type="entry name" value="LRRNT"/>
    <property type="match status" value="4"/>
</dbReference>
<dbReference type="SMART" id="SM00364">
    <property type="entry name" value="LRR_BAC"/>
    <property type="match status" value="6"/>
</dbReference>
<dbReference type="PROSITE" id="PS00022">
    <property type="entry name" value="EGF_1"/>
    <property type="match status" value="7"/>
</dbReference>
<evidence type="ECO:0000256" key="7">
    <source>
        <dbReference type="ARBA" id="ARBA00022737"/>
    </source>
</evidence>
<feature type="disulfide bond" evidence="9">
    <location>
        <begin position="1786"/>
        <end position="1795"/>
    </location>
</feature>
<dbReference type="SUPFAM" id="SSF52058">
    <property type="entry name" value="L domain-like"/>
    <property type="match status" value="3"/>
</dbReference>
<evidence type="ECO:0000313" key="13">
    <source>
        <dbReference type="Proteomes" id="UP000050790"/>
    </source>
</evidence>
<sequence>MQFFIWNIPIDMSLIILFILSLFTDRQIFPVNVYTKGLILASDSVEDNATSISLTNYRPNITLGNNNNGKDELISDKSKNRIWAALPKNIDLLHFFQVNTNDKAVTQGTNLLQMVTDQSKPKFRRESSRQKFSFKRRSSQKYLFDNDHNNNINKNDPLYSKIKPRFSKAFNYANFTCPNECTCHNAEVECKNAQLESIPSNIPSYTEKLFIIGNNINTLNGDNLRDLIHLKTLVLSNNKIEHIEENAFGELTNLRRLKLNSNLLQTLPDNIFTPLKQLQRLDLQDNKLVCLPGSLFSGLNELRFILLARNNLIWLPGSLISDLKLLRYIDLKENPLQCDCHIQPFLNDFIMTNRLAMLQKSGAVCSSLSTDPSLHGYPLSENVYQTLRCPLDSEMVQKPPQQCMSLIRSSCDGICDCSIEGVANCQSRGLKSIPNDLPKDIMELNLDHNELTSLPMDAFINYKNLRKIVLDNNRISYIHPQAFNDLRELSSLYMSSNELGLLPSRLFSQLTNLKILYLHRNKISCIHRGSFAGLEHLQILHLSNNRIQTFPRNSFEDLRRLKYLYLVHNPLICDCQLAAWLPAFLIEKEAGGTQWARCAEPLNVQGRHVRELLPHILDCPSNINYKEENNSCEFLDHQCPDGCRCKDIIIKPRMHANSEAIFRPDEFGSILGGLSVDCSGLELTEIPDNLPINTKELNLRNNLIKSITIESGLSKLKSLETLIIDGNEIEHIEPMSFRNNLNIKKLILSNNSLTYLEENTFKGLKNLEIMLLQHNQIKCLNNRTFHQTPVLKILMLNNNKLKCIAKGIFTELNLESLSLSANPFKCDCHLSWLPDWLRNNANQVNEGPSPPICVSPEDLAGTPVASLSRYHFICKNSASNCLSNENLHLNEKSNTNENGIVQSVQNLYCDTMETSCCEVITAQTTCPLSCLCGTDGVYCSDRNLTEIPANISPETTQLYLERNQITKIDSNRIAHLKKLQTLVLSYNKLRELPPRVFEKLINLKTIVLSYNNLQCIHPEAFHGLSNLRVLILQGNNISSVPQGTFNDLGQLNNVALGQNPLHCDCTTKWLNSFFRQNFLDNGISLCHSPSNMRLKSIYHSKPTDFICPLKQQHDQQNDVNTSSLVNRNENLLYFQNAKTSLPKDQHNHQDQISNSESNQEIFSREKESLIIAAKCMPCLLNPCQNGGTCLALTQLDYKCSCKPPYYGKNCEQRDHICSTNPCQNGGLCKITAYPSSYKCICPTGFHGPTCTRQMETCKQNVCENGGTCEVLDNDYRCHCTSLFHGKNCQHEYIYCEELNPCGNGGKCISLPKNNYRCECLAGWIGNDCQINQDDCVYNRCENGATCVDGINEYICKCRPGYAGIYCERPTWKQSTYVTRMDRPLNYQLVIGRTSVPGVRQSPIKTRSLTTQNLDTLCAYQQCQNNAKCVENQNDVYTCICQKGFSGQFCENLFAISLPSPHSYVAVVPPSRGALVPSGTISFEMATRSTNGILLNFIDTSLINNSDGIPEHYLLVDLHDGRIHVKFSLNRNYTAHNVNCNVNINDGNFHQIKLYLEAEILFLYIDNNLCITMGKVSTKLNESISNHGHNNPMHSSSIFTYNMVIKSQHLALTSPLYFGGVPADQLEIARHLTNGISVLGLTGCIRNVQINGRMIDFARLFGAPVDKMTVAEEHDIDSSSPEAKHHGTAIGILPGCRLNNGKSEYTESAAEFQINNNESEKLKSINLHMNEELETGKFEPLKIGQLHYTKTNDNPTFCDPHGNNPCLNGGICENSEMNQTIMYQCKCPTGYKGERCEIVPVCHRETQRSYIRDPQTNCISSRKLSIRKCSGSCDSTIIKFQQQELFSSENDISNDYESLKYHKWKAVHKRSTNSGRVWLPQNLVNKQSHMIKMKESNSPYLVHLNSYKTTPSMTKQHCCQATKIKLRPILFNCPNGAVYERTIKLAKKCTCVQCD</sequence>
<organism evidence="13 14">
    <name type="scientific">Schistosoma margrebowiei</name>
    <dbReference type="NCBI Taxonomy" id="48269"/>
    <lineage>
        <taxon>Eukaryota</taxon>
        <taxon>Metazoa</taxon>
        <taxon>Spiralia</taxon>
        <taxon>Lophotrochozoa</taxon>
        <taxon>Platyhelminthes</taxon>
        <taxon>Trematoda</taxon>
        <taxon>Digenea</taxon>
        <taxon>Strigeidida</taxon>
        <taxon>Schistosomatoidea</taxon>
        <taxon>Schistosomatidae</taxon>
        <taxon>Schistosoma</taxon>
    </lineage>
</organism>
<feature type="domain" description="EGF-like" evidence="12">
    <location>
        <begin position="1176"/>
        <end position="1211"/>
    </location>
</feature>
<dbReference type="SUPFAM" id="SSF57196">
    <property type="entry name" value="EGF/Laminin"/>
    <property type="match status" value="6"/>
</dbReference>
<dbReference type="PROSITE" id="PS51450">
    <property type="entry name" value="LRR"/>
    <property type="match status" value="7"/>
</dbReference>
<feature type="disulfide bond" evidence="9">
    <location>
        <begin position="1357"/>
        <end position="1366"/>
    </location>
</feature>
<dbReference type="FunFam" id="2.10.25.10:FF:000063">
    <property type="entry name" value="Slit guidance ligand 2"/>
    <property type="match status" value="1"/>
</dbReference>
<dbReference type="GO" id="GO:0005886">
    <property type="term" value="C:plasma membrane"/>
    <property type="evidence" value="ECO:0007669"/>
    <property type="project" value="TreeGrafter"/>
</dbReference>
<comment type="subcellular location">
    <subcellularLocation>
        <location evidence="1">Secreted</location>
    </subcellularLocation>
</comment>
<dbReference type="InterPro" id="IPR013320">
    <property type="entry name" value="ConA-like_dom_sf"/>
</dbReference>
<accession>A0AA85A5N5</accession>
<dbReference type="InterPro" id="IPR000483">
    <property type="entry name" value="Cys-rich_flank_reg_C"/>
</dbReference>
<dbReference type="InterPro" id="IPR001791">
    <property type="entry name" value="Laminin_G"/>
</dbReference>
<dbReference type="Pfam" id="PF00054">
    <property type="entry name" value="Laminin_G_1"/>
    <property type="match status" value="1"/>
</dbReference>
<dbReference type="InterPro" id="IPR000372">
    <property type="entry name" value="LRRNT"/>
</dbReference>
<dbReference type="WBParaSite" id="SMRG1_65250.1">
    <property type="protein sequence ID" value="SMRG1_65250.1"/>
    <property type="gene ID" value="SMRG1_65250"/>
</dbReference>
<dbReference type="Pfam" id="PF12661">
    <property type="entry name" value="hEGF"/>
    <property type="match status" value="1"/>
</dbReference>
<dbReference type="SMART" id="SM00365">
    <property type="entry name" value="LRR_SD22"/>
    <property type="match status" value="8"/>
</dbReference>
<feature type="domain" description="Laminin G" evidence="11">
    <location>
        <begin position="1454"/>
        <end position="1695"/>
    </location>
</feature>
<protein>
    <recommendedName>
        <fullName evidence="15">Protein slit</fullName>
    </recommendedName>
</protein>
<dbReference type="InterPro" id="IPR001611">
    <property type="entry name" value="Leu-rich_rpt"/>
</dbReference>
<evidence type="ECO:0000259" key="12">
    <source>
        <dbReference type="PROSITE" id="PS50026"/>
    </source>
</evidence>
<reference evidence="14" key="1">
    <citation type="submission" date="2023-11" db="UniProtKB">
        <authorList>
            <consortium name="WormBaseParasite"/>
        </authorList>
    </citation>
    <scope>IDENTIFICATION</scope>
</reference>
<dbReference type="Pfam" id="PF01462">
    <property type="entry name" value="LRRNT"/>
    <property type="match status" value="1"/>
</dbReference>
<feature type="domain" description="EGF-like" evidence="12">
    <location>
        <begin position="1213"/>
        <end position="1251"/>
    </location>
</feature>
<dbReference type="PROSITE" id="PS01186">
    <property type="entry name" value="EGF_2"/>
    <property type="match status" value="6"/>
</dbReference>
<dbReference type="FunFam" id="2.10.25.10:FF:000080">
    <property type="entry name" value="Neurogenic locus notch 1"/>
    <property type="match status" value="1"/>
</dbReference>
<keyword evidence="4 9" id="KW-0245">EGF-like domain</keyword>
<comment type="caution">
    <text evidence="9">Lacks conserved residue(s) required for the propagation of feature annotation.</text>
</comment>
<dbReference type="Pfam" id="PF00560">
    <property type="entry name" value="LRR_1"/>
    <property type="match status" value="1"/>
</dbReference>
<dbReference type="Gene3D" id="2.60.120.200">
    <property type="match status" value="1"/>
</dbReference>
<dbReference type="InterPro" id="IPR001881">
    <property type="entry name" value="EGF-like_Ca-bd_dom"/>
</dbReference>
<dbReference type="GO" id="GO:0005576">
    <property type="term" value="C:extracellular region"/>
    <property type="evidence" value="ECO:0007669"/>
    <property type="project" value="UniProtKB-SubCell"/>
</dbReference>
<dbReference type="PROSITE" id="PS01187">
    <property type="entry name" value="EGF_CA"/>
    <property type="match status" value="1"/>
</dbReference>
<dbReference type="Proteomes" id="UP000050790">
    <property type="component" value="Unassembled WGS sequence"/>
</dbReference>
<evidence type="ECO:0000256" key="5">
    <source>
        <dbReference type="ARBA" id="ARBA00022614"/>
    </source>
</evidence>
<evidence type="ECO:0000256" key="2">
    <source>
        <dbReference type="ARBA" id="ARBA00022473"/>
    </source>
</evidence>
<dbReference type="PROSITE" id="PS50026">
    <property type="entry name" value="EGF_3"/>
    <property type="match status" value="7"/>
</dbReference>
<dbReference type="InterPro" id="IPR013032">
    <property type="entry name" value="EGF-like_CS"/>
</dbReference>
<feature type="domain" description="EGF-like" evidence="12">
    <location>
        <begin position="1753"/>
        <end position="1796"/>
    </location>
</feature>
<dbReference type="PROSITE" id="PS01185">
    <property type="entry name" value="CTCK_1"/>
    <property type="match status" value="1"/>
</dbReference>
<dbReference type="GO" id="GO:0007399">
    <property type="term" value="P:nervous system development"/>
    <property type="evidence" value="ECO:0007669"/>
    <property type="project" value="UniProtKB-ARBA"/>
</dbReference>
<evidence type="ECO:0000313" key="14">
    <source>
        <dbReference type="WBParaSite" id="SMRG1_65250.1"/>
    </source>
</evidence>
<dbReference type="InterPro" id="IPR018097">
    <property type="entry name" value="EGF_Ca-bd_CS"/>
</dbReference>